<dbReference type="Pfam" id="PF00126">
    <property type="entry name" value="HTH_1"/>
    <property type="match status" value="1"/>
</dbReference>
<comment type="similarity">
    <text evidence="1">Belongs to the LysR transcriptional regulatory family.</text>
</comment>
<dbReference type="PANTHER" id="PTHR30126:SF5">
    <property type="entry name" value="HTH-TYPE TRANSCRIPTIONAL ACTIVATOR CMPR"/>
    <property type="match status" value="1"/>
</dbReference>
<keyword evidence="4" id="KW-0804">Transcription</keyword>
<evidence type="ECO:0000256" key="3">
    <source>
        <dbReference type="ARBA" id="ARBA00023125"/>
    </source>
</evidence>
<evidence type="ECO:0000256" key="2">
    <source>
        <dbReference type="ARBA" id="ARBA00023015"/>
    </source>
</evidence>
<dbReference type="PROSITE" id="PS50931">
    <property type="entry name" value="HTH_LYSR"/>
    <property type="match status" value="1"/>
</dbReference>
<dbReference type="GO" id="GO:0003700">
    <property type="term" value="F:DNA-binding transcription factor activity"/>
    <property type="evidence" value="ECO:0007669"/>
    <property type="project" value="InterPro"/>
</dbReference>
<evidence type="ECO:0000256" key="4">
    <source>
        <dbReference type="ARBA" id="ARBA00023163"/>
    </source>
</evidence>
<evidence type="ECO:0000313" key="6">
    <source>
        <dbReference type="EMBL" id="QBN18366.1"/>
    </source>
</evidence>
<dbReference type="InterPro" id="IPR036390">
    <property type="entry name" value="WH_DNA-bd_sf"/>
</dbReference>
<dbReference type="EMBL" id="CP037933">
    <property type="protein sequence ID" value="QBN18366.1"/>
    <property type="molecule type" value="Genomic_DNA"/>
</dbReference>
<dbReference type="Pfam" id="PF03466">
    <property type="entry name" value="LysR_substrate"/>
    <property type="match status" value="1"/>
</dbReference>
<dbReference type="AlphaFoldDB" id="A0A4P6Y776"/>
<gene>
    <name evidence="6" type="ORF">E1750_05940</name>
</gene>
<dbReference type="Gene3D" id="3.40.190.290">
    <property type="match status" value="1"/>
</dbReference>
<dbReference type="GO" id="GO:0000976">
    <property type="term" value="F:transcription cis-regulatory region binding"/>
    <property type="evidence" value="ECO:0007669"/>
    <property type="project" value="TreeGrafter"/>
</dbReference>
<accession>A0A4P6Y776</accession>
<organism evidence="6 7">
    <name type="scientific">Flavobacterium nackdongense</name>
    <dbReference type="NCBI Taxonomy" id="2547394"/>
    <lineage>
        <taxon>Bacteria</taxon>
        <taxon>Pseudomonadati</taxon>
        <taxon>Bacteroidota</taxon>
        <taxon>Flavobacteriia</taxon>
        <taxon>Flavobacteriales</taxon>
        <taxon>Flavobacteriaceae</taxon>
        <taxon>Flavobacterium</taxon>
    </lineage>
</organism>
<dbReference type="InterPro" id="IPR000847">
    <property type="entry name" value="LysR_HTH_N"/>
</dbReference>
<dbReference type="InterPro" id="IPR036388">
    <property type="entry name" value="WH-like_DNA-bd_sf"/>
</dbReference>
<dbReference type="Proteomes" id="UP000291124">
    <property type="component" value="Chromosome"/>
</dbReference>
<dbReference type="PANTHER" id="PTHR30126">
    <property type="entry name" value="HTH-TYPE TRANSCRIPTIONAL REGULATOR"/>
    <property type="match status" value="1"/>
</dbReference>
<dbReference type="InterPro" id="IPR005119">
    <property type="entry name" value="LysR_subst-bd"/>
</dbReference>
<keyword evidence="2" id="KW-0805">Transcription regulation</keyword>
<sequence>MNYTLHQLLIFLKVTETKSITKAAEELHLTQPAVSIQLKNLQNQFDIPLTEVVGRQLFVTDFGLEIAETAQKIINEVQAINYKTMSFKGILSGKLRFSVVSTGKYVMPYFLTDFLKMNSGIDLSMDVTNKAKVIASIENNEVDFALVSVLPKNVNLNSEVLLENKLHLIGNKEAIQSTTPFEKSIFAEIPLIYREEGSATRLIMEQFFDRNEIKAPMKMELTSNEAVKQAVIAGLGYSIMPLIGSNNELINDELRIIPVSGFPITSEWRIVWLENKVLSPVAQAYLNYLKNEKEQIAKKYFSWTEEF</sequence>
<evidence type="ECO:0000259" key="5">
    <source>
        <dbReference type="PROSITE" id="PS50931"/>
    </source>
</evidence>
<keyword evidence="7" id="KW-1185">Reference proteome</keyword>
<dbReference type="KEGG" id="fnk:E1750_05940"/>
<dbReference type="Gene3D" id="1.10.10.10">
    <property type="entry name" value="Winged helix-like DNA-binding domain superfamily/Winged helix DNA-binding domain"/>
    <property type="match status" value="1"/>
</dbReference>
<evidence type="ECO:0000256" key="1">
    <source>
        <dbReference type="ARBA" id="ARBA00009437"/>
    </source>
</evidence>
<proteinExistence type="inferred from homology"/>
<dbReference type="RefSeq" id="WP_133275893.1">
    <property type="nucleotide sequence ID" value="NZ_CP037933.1"/>
</dbReference>
<keyword evidence="3" id="KW-0238">DNA-binding</keyword>
<protein>
    <submittedName>
        <fullName evidence="6">LysR family transcriptional regulator</fullName>
    </submittedName>
</protein>
<reference evidence="7" key="1">
    <citation type="submission" date="2019-03" db="EMBL/GenBank/DDBJ databases">
        <title>Flavobacterium sp.</title>
        <authorList>
            <person name="Kim H."/>
        </authorList>
    </citation>
    <scope>NUCLEOTIDE SEQUENCE [LARGE SCALE GENOMIC DNA]</scope>
    <source>
        <strain evidence="7">GS13</strain>
    </source>
</reference>
<feature type="domain" description="HTH lysR-type" evidence="5">
    <location>
        <begin position="1"/>
        <end position="60"/>
    </location>
</feature>
<dbReference type="PRINTS" id="PR00039">
    <property type="entry name" value="HTHLYSR"/>
</dbReference>
<dbReference type="OrthoDB" id="9785745at2"/>
<dbReference type="SUPFAM" id="SSF53850">
    <property type="entry name" value="Periplasmic binding protein-like II"/>
    <property type="match status" value="1"/>
</dbReference>
<name>A0A4P6Y776_9FLAO</name>
<evidence type="ECO:0000313" key="7">
    <source>
        <dbReference type="Proteomes" id="UP000291124"/>
    </source>
</evidence>
<dbReference type="SUPFAM" id="SSF46785">
    <property type="entry name" value="Winged helix' DNA-binding domain"/>
    <property type="match status" value="1"/>
</dbReference>